<organism evidence="1 2">
    <name type="scientific">Treponema putidum</name>
    <dbReference type="NCBI Taxonomy" id="221027"/>
    <lineage>
        <taxon>Bacteria</taxon>
        <taxon>Pseudomonadati</taxon>
        <taxon>Spirochaetota</taxon>
        <taxon>Spirochaetia</taxon>
        <taxon>Spirochaetales</taxon>
        <taxon>Treponemataceae</taxon>
        <taxon>Treponema</taxon>
    </lineage>
</organism>
<proteinExistence type="predicted"/>
<gene>
    <name evidence="1" type="ORF">E4N74_10180</name>
</gene>
<sequence length="207" mass="24692">MSYTIDEIKHDLISCDAKQFYMKHILRSDNWYFENVLSIPQNKIITAVDDFKIIVSEAMGISYNSIMMVGSGKTGYSLSPRKCLKEFTIEPIDENKSDIDIAIISLPIFDRLWRGFRKAYDITNKRHYSFISREIYRGYINDRNINLIEPCRMFWKDISIEATKKLKQNMYFKHEISYRVYRSWEDFEEYNLESLALLKEEVKQNAK</sequence>
<evidence type="ECO:0000313" key="2">
    <source>
        <dbReference type="Proteomes" id="UP001058682"/>
    </source>
</evidence>
<evidence type="ECO:0000313" key="1">
    <source>
        <dbReference type="EMBL" id="UTY34327.1"/>
    </source>
</evidence>
<name>A0AAE9MV43_9SPIR</name>
<dbReference type="AlphaFoldDB" id="A0AAE9MV43"/>
<accession>A0AAE9MV43</accession>
<reference evidence="1" key="1">
    <citation type="submission" date="2019-04" db="EMBL/GenBank/DDBJ databases">
        <title>Whole genome sequencing of oral phylogroup 2 treponemes.</title>
        <authorList>
            <person name="Chan Y."/>
            <person name="Zeng H.H."/>
            <person name="Yu X.L."/>
            <person name="Leung W.K."/>
            <person name="Watt R.M."/>
        </authorList>
    </citation>
    <scope>NUCLEOTIDE SEQUENCE</scope>
    <source>
        <strain evidence="1">OMZ 835</strain>
    </source>
</reference>
<dbReference type="EMBL" id="CP038804">
    <property type="protein sequence ID" value="UTY34327.1"/>
    <property type="molecule type" value="Genomic_DNA"/>
</dbReference>
<protein>
    <submittedName>
        <fullName evidence="1">Uncharacterized protein</fullName>
    </submittedName>
</protein>
<dbReference type="RefSeq" id="WP_255817446.1">
    <property type="nucleotide sequence ID" value="NZ_CP038804.1"/>
</dbReference>
<dbReference type="Proteomes" id="UP001058682">
    <property type="component" value="Chromosome"/>
</dbReference>